<evidence type="ECO:0000313" key="1">
    <source>
        <dbReference type="EMBL" id="WWO44493.1"/>
    </source>
</evidence>
<reference evidence="1 2" key="1">
    <citation type="submission" date="2024-01" db="EMBL/GenBank/DDBJ databases">
        <title>Draft genome sequences of nine bacterial species from freshwater ponds near Washington, DC.</title>
        <authorList>
            <person name="Pavloudi C."/>
            <person name="Oliver L."/>
            <person name="Slattery K."/>
            <person name="Lissner G."/>
            <person name="Saw J.H."/>
        </authorList>
    </citation>
    <scope>NUCLEOTIDE SEQUENCE [LARGE SCALE GENOMIC DNA]</scope>
    <source>
        <strain evidence="2">TB1-E2</strain>
    </source>
</reference>
<dbReference type="EMBL" id="CP142523">
    <property type="protein sequence ID" value="WWO44493.1"/>
    <property type="molecule type" value="Genomic_DNA"/>
</dbReference>
<keyword evidence="2" id="KW-1185">Reference proteome</keyword>
<accession>A0ABZ2GIR1</accession>
<name>A0ABZ2GIR1_9BURK</name>
<dbReference type="RefSeq" id="WP_338678904.1">
    <property type="nucleotide sequence ID" value="NZ_CP142523.1"/>
</dbReference>
<sequence>MADFFYYGQKDVIRRLNELAGRGAVVASYAPAVGMSPLGGPNGYMTPAWLDPSIPITTSFPVTVGITSKYGYAYLGQNPPTGLWYRIATFAADGSSNAQHLRIDGVLNDGWAANASSPFVLMLGVRGGFYYDSTFNGVVPINARIQVFQLVNGTFEVYLNFRAGTFGAASFSLLGYNATTYAQPASATAMPAGTLVYDSGNAAVYPPRIRGISSAGLYSGTQNAVQINNGLFIGDWTTGGSYILNCPVGSAAGSVNSVISSGIGGLVGTYSAGSIGWYVSGGNGALPGKEGYRYILRAYDKNSNTTSADIARFGGNGLVYLQLLKAGSTDTSVLRHNICRGAAQGDEILYVGRDGQNPSLVVLASAGTQNWGGQRAVLYVGSNSTTGRSAMAEGTLNASGNDYAEYTRKCLGCGIVSPGALIGITADNEITDKWADAVLFSIKSTAPSFVGGDSWASVIGSRPSPQAGPTPTQPLRRADVAMQQQVPGTNPPEYEDVVTEPGDSDEAWAEKQAAFAAALAAHELALLQDAESMAAFDAALEVERQKVDRIAIAGRVPVNVLGAQPGDYIVPVQDGAGIKGIPIHKADLTHSQYLEAVGRVISIEPDGRAYVMVKVV</sequence>
<protein>
    <submittedName>
        <fullName evidence="1">Uncharacterized protein</fullName>
    </submittedName>
</protein>
<gene>
    <name evidence="1" type="ORF">OPV09_17385</name>
</gene>
<dbReference type="Proteomes" id="UP001373909">
    <property type="component" value="Chromosome"/>
</dbReference>
<proteinExistence type="predicted"/>
<evidence type="ECO:0000313" key="2">
    <source>
        <dbReference type="Proteomes" id="UP001373909"/>
    </source>
</evidence>
<organism evidence="1 2">
    <name type="scientific">Janthinobacterium aestuarii</name>
    <dbReference type="NCBI Taxonomy" id="2985511"/>
    <lineage>
        <taxon>Bacteria</taxon>
        <taxon>Pseudomonadati</taxon>
        <taxon>Pseudomonadota</taxon>
        <taxon>Betaproteobacteria</taxon>
        <taxon>Burkholderiales</taxon>
        <taxon>Oxalobacteraceae</taxon>
        <taxon>Janthinobacterium</taxon>
    </lineage>
</organism>